<dbReference type="EMBL" id="LAZR01005359">
    <property type="protein sequence ID" value="KKN00586.1"/>
    <property type="molecule type" value="Genomic_DNA"/>
</dbReference>
<comment type="caution">
    <text evidence="1">The sequence shown here is derived from an EMBL/GenBank/DDBJ whole genome shotgun (WGS) entry which is preliminary data.</text>
</comment>
<accession>A0A0F9PHS6</accession>
<protein>
    <submittedName>
        <fullName evidence="1">Uncharacterized protein</fullName>
    </submittedName>
</protein>
<reference evidence="1" key="1">
    <citation type="journal article" date="2015" name="Nature">
        <title>Complex archaea that bridge the gap between prokaryotes and eukaryotes.</title>
        <authorList>
            <person name="Spang A."/>
            <person name="Saw J.H."/>
            <person name="Jorgensen S.L."/>
            <person name="Zaremba-Niedzwiedzka K."/>
            <person name="Martijn J."/>
            <person name="Lind A.E."/>
            <person name="van Eijk R."/>
            <person name="Schleper C."/>
            <person name="Guy L."/>
            <person name="Ettema T.J."/>
        </authorList>
    </citation>
    <scope>NUCLEOTIDE SEQUENCE</scope>
</reference>
<gene>
    <name evidence="1" type="ORF">LCGC14_1136270</name>
</gene>
<dbReference type="AlphaFoldDB" id="A0A0F9PHS6"/>
<organism evidence="1">
    <name type="scientific">marine sediment metagenome</name>
    <dbReference type="NCBI Taxonomy" id="412755"/>
    <lineage>
        <taxon>unclassified sequences</taxon>
        <taxon>metagenomes</taxon>
        <taxon>ecological metagenomes</taxon>
    </lineage>
</organism>
<sequence length="294" mass="31916">MRRNILQARRLRGDIDLGTDLSRTNGAGVRDFARMDFPGGLLPGQTEQPLYEESATQKYNIGTRRVHYDRTFRYSYAGAALAGLGRLVINSNFAPGVTGHTQEDGYEGSLQTQAEIGDLYVDIADTVVRAADYYRGGHIVAFGGTVFHNYYIVKSDVGTGAYVRCYLDAAVYEELITTGYGVTAYLSKYSDIRPATGAQTSFESFVGLNIIPVDTGGWFWMQTRGPAWVTPTGGTWPGSAANLRDIYANPGDGTIQPSTLSDPSLGYQRIGYLIMATGGSGSDYGDALIQLMLE</sequence>
<evidence type="ECO:0000313" key="1">
    <source>
        <dbReference type="EMBL" id="KKN00586.1"/>
    </source>
</evidence>
<proteinExistence type="predicted"/>
<name>A0A0F9PHS6_9ZZZZ</name>